<keyword evidence="5" id="KW-1185">Reference proteome</keyword>
<proteinExistence type="predicted"/>
<dbReference type="RefSeq" id="WP_187401256.1">
    <property type="nucleotide sequence ID" value="NZ_CP065628.1"/>
</dbReference>
<feature type="compositionally biased region" description="Basic residues" evidence="1">
    <location>
        <begin position="105"/>
        <end position="116"/>
    </location>
</feature>
<feature type="region of interest" description="Disordered" evidence="1">
    <location>
        <begin position="93"/>
        <end position="116"/>
    </location>
</feature>
<evidence type="ECO:0008006" key="6">
    <source>
        <dbReference type="Google" id="ProtNLM"/>
    </source>
</evidence>
<name>A0AB37GLK5_CORAY</name>
<dbReference type="EMBL" id="CP065628">
    <property type="protein sequence ID" value="QPR31908.1"/>
    <property type="molecule type" value="Genomic_DNA"/>
</dbReference>
<accession>A0AB37GLK5</accession>
<evidence type="ECO:0000313" key="5">
    <source>
        <dbReference type="Proteomes" id="UP000595198"/>
    </source>
</evidence>
<evidence type="ECO:0000256" key="1">
    <source>
        <dbReference type="SAM" id="MobiDB-lite"/>
    </source>
</evidence>
<gene>
    <name evidence="2" type="ORF">I6G95_05725</name>
    <name evidence="3" type="ORF">I6H48_06295</name>
</gene>
<reference evidence="4 5" key="1">
    <citation type="submission" date="2020-12" db="EMBL/GenBank/DDBJ databases">
        <title>FDA dAtabase for Regulatory Grade micrObial Sequences (FDA-ARGOS): Supporting development and validation of Infectious Disease Dx tests.</title>
        <authorList>
            <person name="Sproer C."/>
            <person name="Gronow S."/>
            <person name="Severitt S."/>
            <person name="Schroder I."/>
            <person name="Tallon L."/>
            <person name="Sadzewicz L."/>
            <person name="Zhao X."/>
            <person name="Boylan J."/>
            <person name="Ott S."/>
            <person name="Bowen H."/>
            <person name="Vavikolanu K."/>
            <person name="Mehta A."/>
            <person name="Aluvathingal J."/>
            <person name="Nadendla S."/>
            <person name="Lowell S."/>
            <person name="Myers T."/>
            <person name="Yan Y."/>
            <person name="Sichtig H."/>
        </authorList>
    </citation>
    <scope>NUCLEOTIDE SEQUENCE [LARGE SCALE GENOMIC DNA]</scope>
    <source>
        <strain evidence="2 4">FDAARGOS_938</strain>
        <strain evidence="3 5">FDAARGOS_991</strain>
    </source>
</reference>
<dbReference type="Proteomes" id="UP000595198">
    <property type="component" value="Chromosome"/>
</dbReference>
<organism evidence="2 4">
    <name type="scientific">Corynebacterium amycolatum</name>
    <dbReference type="NCBI Taxonomy" id="43765"/>
    <lineage>
        <taxon>Bacteria</taxon>
        <taxon>Bacillati</taxon>
        <taxon>Actinomycetota</taxon>
        <taxon>Actinomycetes</taxon>
        <taxon>Mycobacteriales</taxon>
        <taxon>Corynebacteriaceae</taxon>
        <taxon>Corynebacterium</taxon>
    </lineage>
</organism>
<evidence type="ECO:0000313" key="3">
    <source>
        <dbReference type="EMBL" id="QQB83785.1"/>
    </source>
</evidence>
<dbReference type="EMBL" id="CP066023">
    <property type="protein sequence ID" value="QQB83785.1"/>
    <property type="molecule type" value="Genomic_DNA"/>
</dbReference>
<sequence length="116" mass="13272">MTNINLDELLKQREEATGAEKGMVPFDYQGKTFTFRDPILLDDDALDELSDLEDGPDIAEFYMGAEQYDAFLEVGGTSNLFFMVFTQYMNESRDEVGGNPTRGNRSSRRAARRRKR</sequence>
<protein>
    <recommendedName>
        <fullName evidence="6">Tail assembly chaperone</fullName>
    </recommendedName>
</protein>
<dbReference type="AlphaFoldDB" id="A0AB37GLK5"/>
<evidence type="ECO:0000313" key="4">
    <source>
        <dbReference type="Proteomes" id="UP000594774"/>
    </source>
</evidence>
<evidence type="ECO:0000313" key="2">
    <source>
        <dbReference type="EMBL" id="QPR31908.1"/>
    </source>
</evidence>
<dbReference type="Proteomes" id="UP000594774">
    <property type="component" value="Chromosome"/>
</dbReference>